<feature type="region of interest" description="Disordered" evidence="7">
    <location>
        <begin position="1"/>
        <end position="61"/>
    </location>
</feature>
<feature type="compositionally biased region" description="Low complexity" evidence="7">
    <location>
        <begin position="32"/>
        <end position="41"/>
    </location>
</feature>
<dbReference type="GO" id="GO:0006974">
    <property type="term" value="P:DNA damage response"/>
    <property type="evidence" value="ECO:0007669"/>
    <property type="project" value="UniProtKB-KW"/>
</dbReference>
<organism evidence="9 10">
    <name type="scientific">Tribolium castaneum</name>
    <name type="common">Red flour beetle</name>
    <dbReference type="NCBI Taxonomy" id="7070"/>
    <lineage>
        <taxon>Eukaryota</taxon>
        <taxon>Metazoa</taxon>
        <taxon>Ecdysozoa</taxon>
        <taxon>Arthropoda</taxon>
        <taxon>Hexapoda</taxon>
        <taxon>Insecta</taxon>
        <taxon>Pterygota</taxon>
        <taxon>Neoptera</taxon>
        <taxon>Endopterygota</taxon>
        <taxon>Coleoptera</taxon>
        <taxon>Polyphaga</taxon>
        <taxon>Cucujiformia</taxon>
        <taxon>Tenebrionidae</taxon>
        <taxon>Tenebrionidae incertae sedis</taxon>
        <taxon>Tribolium</taxon>
    </lineage>
</organism>
<evidence type="ECO:0000313" key="10">
    <source>
        <dbReference type="Proteomes" id="UP000007266"/>
    </source>
</evidence>
<dbReference type="GO" id="GO:0043111">
    <property type="term" value="P:replication fork arrest"/>
    <property type="evidence" value="ECO:0000318"/>
    <property type="project" value="GO_Central"/>
</dbReference>
<accession>D6WT39</accession>
<protein>
    <recommendedName>
        <fullName evidence="6">TIMELESS-interacting protein</fullName>
    </recommendedName>
</protein>
<feature type="compositionally biased region" description="Acidic residues" evidence="7">
    <location>
        <begin position="314"/>
        <end position="326"/>
    </location>
</feature>
<feature type="compositionally biased region" description="Basic and acidic residues" evidence="7">
    <location>
        <begin position="283"/>
        <end position="293"/>
    </location>
</feature>
<keyword evidence="5 6" id="KW-0131">Cell cycle</keyword>
<name>D6WT39_TRICA</name>
<dbReference type="GO" id="GO:0031298">
    <property type="term" value="C:replication fork protection complex"/>
    <property type="evidence" value="ECO:0000318"/>
    <property type="project" value="GO_Central"/>
</dbReference>
<sequence length="326" mass="36732">MSSYEDSDVEITEELGVEQFEENAEQTEETPAENNEAEAAPSKPVKAKRVIRNPQPKLNAERLKGPRGLAALESHFDRVKYKGKGYEEQDLGVILKTYEYWCHRLFPKYPFDECIAKIEALGSKKPVVTHIKRIRYDLLVEDPPIINNDDSDPEPEAPAESQFDAVAGLPGITQPNDEPELTEEQLEMIKINRERAARIRKERMTRGINESQGSEIVATTASEGNDLPMASQDEFPDDLEMEEIGQSVDALPMPSEDDFPSDQEEELTRQEPIISSAENAHPTQDDLFEKENEQNFEENSSQSQVGSQPASENLLEDQDLNEPETA</sequence>
<dbReference type="PANTHER" id="PTHR13220">
    <property type="entry name" value="TIMELESS INTERACTING-RELATED"/>
    <property type="match status" value="1"/>
</dbReference>
<evidence type="ECO:0000256" key="2">
    <source>
        <dbReference type="ARBA" id="ARBA00006075"/>
    </source>
</evidence>
<dbReference type="PANTHER" id="PTHR13220:SF11">
    <property type="entry name" value="TIMELESS-INTERACTING PROTEIN"/>
    <property type="match status" value="1"/>
</dbReference>
<feature type="compositionally biased region" description="Acidic residues" evidence="7">
    <location>
        <begin position="234"/>
        <end position="243"/>
    </location>
</feature>
<comment type="subcellular location">
    <subcellularLocation>
        <location evidence="1 6">Nucleus</location>
    </subcellularLocation>
</comment>
<dbReference type="eggNOG" id="KOG3004">
    <property type="taxonomic scope" value="Eukaryota"/>
</dbReference>
<keyword evidence="10" id="KW-1185">Reference proteome</keyword>
<evidence type="ECO:0000256" key="3">
    <source>
        <dbReference type="ARBA" id="ARBA00022763"/>
    </source>
</evidence>
<evidence type="ECO:0000256" key="6">
    <source>
        <dbReference type="RuleBase" id="RU366049"/>
    </source>
</evidence>
<dbReference type="Proteomes" id="UP000007266">
    <property type="component" value="Linkage group 7"/>
</dbReference>
<dbReference type="GO" id="GO:0031297">
    <property type="term" value="P:replication fork processing"/>
    <property type="evidence" value="ECO:0007669"/>
    <property type="project" value="UniProtKB-UniRule"/>
</dbReference>
<dbReference type="GO" id="GO:0003677">
    <property type="term" value="F:DNA binding"/>
    <property type="evidence" value="ECO:0000318"/>
    <property type="project" value="GO_Central"/>
</dbReference>
<dbReference type="AlphaFoldDB" id="D6WT39"/>
<gene>
    <name evidence="9" type="primary">AUGUSTUS-3.0.2_08670</name>
    <name evidence="9" type="ORF">TcasGA2_TC008670</name>
</gene>
<proteinExistence type="inferred from homology"/>
<dbReference type="HOGENOM" id="CLU_697060_0_0_1"/>
<evidence type="ECO:0000256" key="4">
    <source>
        <dbReference type="ARBA" id="ARBA00023242"/>
    </source>
</evidence>
<evidence type="ECO:0000256" key="7">
    <source>
        <dbReference type="SAM" id="MobiDB-lite"/>
    </source>
</evidence>
<reference evidence="9 10" key="1">
    <citation type="journal article" date="2008" name="Nature">
        <title>The genome of the model beetle and pest Tribolium castaneum.</title>
        <authorList>
            <consortium name="Tribolium Genome Sequencing Consortium"/>
            <person name="Richards S."/>
            <person name="Gibbs R.A."/>
            <person name="Weinstock G.M."/>
            <person name="Brown S.J."/>
            <person name="Denell R."/>
            <person name="Beeman R.W."/>
            <person name="Gibbs R."/>
            <person name="Beeman R.W."/>
            <person name="Brown S.J."/>
            <person name="Bucher G."/>
            <person name="Friedrich M."/>
            <person name="Grimmelikhuijzen C.J."/>
            <person name="Klingler M."/>
            <person name="Lorenzen M."/>
            <person name="Richards S."/>
            <person name="Roth S."/>
            <person name="Schroder R."/>
            <person name="Tautz D."/>
            <person name="Zdobnov E.M."/>
            <person name="Muzny D."/>
            <person name="Gibbs R.A."/>
            <person name="Weinstock G.M."/>
            <person name="Attaway T."/>
            <person name="Bell S."/>
            <person name="Buhay C.J."/>
            <person name="Chandrabose M.N."/>
            <person name="Chavez D."/>
            <person name="Clerk-Blankenburg K.P."/>
            <person name="Cree A."/>
            <person name="Dao M."/>
            <person name="Davis C."/>
            <person name="Chacko J."/>
            <person name="Dinh H."/>
            <person name="Dugan-Rocha S."/>
            <person name="Fowler G."/>
            <person name="Garner T.T."/>
            <person name="Garnes J."/>
            <person name="Gnirke A."/>
            <person name="Hawes A."/>
            <person name="Hernandez J."/>
            <person name="Hines S."/>
            <person name="Holder M."/>
            <person name="Hume J."/>
            <person name="Jhangiani S.N."/>
            <person name="Joshi V."/>
            <person name="Khan Z.M."/>
            <person name="Jackson L."/>
            <person name="Kovar C."/>
            <person name="Kowis A."/>
            <person name="Lee S."/>
            <person name="Lewis L.R."/>
            <person name="Margolis J."/>
            <person name="Morgan M."/>
            <person name="Nazareth L.V."/>
            <person name="Nguyen N."/>
            <person name="Okwuonu G."/>
            <person name="Parker D."/>
            <person name="Richards S."/>
            <person name="Ruiz S.J."/>
            <person name="Santibanez J."/>
            <person name="Savard J."/>
            <person name="Scherer S.E."/>
            <person name="Schneider B."/>
            <person name="Sodergren E."/>
            <person name="Tautz D."/>
            <person name="Vattahil S."/>
            <person name="Villasana D."/>
            <person name="White C.S."/>
            <person name="Wright R."/>
            <person name="Park Y."/>
            <person name="Beeman R.W."/>
            <person name="Lord J."/>
            <person name="Oppert B."/>
            <person name="Lorenzen M."/>
            <person name="Brown S."/>
            <person name="Wang L."/>
            <person name="Savard J."/>
            <person name="Tautz D."/>
            <person name="Richards S."/>
            <person name="Weinstock G."/>
            <person name="Gibbs R.A."/>
            <person name="Liu Y."/>
            <person name="Worley K."/>
            <person name="Weinstock G."/>
            <person name="Elsik C.G."/>
            <person name="Reese J.T."/>
            <person name="Elhaik E."/>
            <person name="Landan G."/>
            <person name="Graur D."/>
            <person name="Arensburger P."/>
            <person name="Atkinson P."/>
            <person name="Beeman R.W."/>
            <person name="Beidler J."/>
            <person name="Brown S.J."/>
            <person name="Demuth J.P."/>
            <person name="Drury D.W."/>
            <person name="Du Y.Z."/>
            <person name="Fujiwara H."/>
            <person name="Lorenzen M."/>
            <person name="Maselli V."/>
            <person name="Osanai M."/>
            <person name="Park Y."/>
            <person name="Robertson H.M."/>
            <person name="Tu Z."/>
            <person name="Wang J.J."/>
            <person name="Wang S."/>
            <person name="Richards S."/>
            <person name="Song H."/>
            <person name="Zhang L."/>
            <person name="Sodergren E."/>
            <person name="Werner D."/>
            <person name="Stanke M."/>
            <person name="Morgenstern B."/>
            <person name="Solovyev V."/>
            <person name="Kosarev P."/>
            <person name="Brown G."/>
            <person name="Chen H.C."/>
            <person name="Ermolaeva O."/>
            <person name="Hlavina W."/>
            <person name="Kapustin Y."/>
            <person name="Kiryutin B."/>
            <person name="Kitts P."/>
            <person name="Maglott D."/>
            <person name="Pruitt K."/>
            <person name="Sapojnikov V."/>
            <person name="Souvorov A."/>
            <person name="Mackey A.J."/>
            <person name="Waterhouse R.M."/>
            <person name="Wyder S."/>
            <person name="Zdobnov E.M."/>
            <person name="Zdobnov E.M."/>
            <person name="Wyder S."/>
            <person name="Kriventseva E.V."/>
            <person name="Kadowaki T."/>
            <person name="Bork P."/>
            <person name="Aranda M."/>
            <person name="Bao R."/>
            <person name="Beermann A."/>
            <person name="Berns N."/>
            <person name="Bolognesi R."/>
            <person name="Bonneton F."/>
            <person name="Bopp D."/>
            <person name="Brown S.J."/>
            <person name="Bucher G."/>
            <person name="Butts T."/>
            <person name="Chaumot A."/>
            <person name="Denell R.E."/>
            <person name="Ferrier D.E."/>
            <person name="Friedrich M."/>
            <person name="Gordon C.M."/>
            <person name="Jindra M."/>
            <person name="Klingler M."/>
            <person name="Lan Q."/>
            <person name="Lattorff H.M."/>
            <person name="Laudet V."/>
            <person name="von Levetsow C."/>
            <person name="Liu Z."/>
            <person name="Lutz R."/>
            <person name="Lynch J.A."/>
            <person name="da Fonseca R.N."/>
            <person name="Posnien N."/>
            <person name="Reuter R."/>
            <person name="Roth S."/>
            <person name="Savard J."/>
            <person name="Schinko J.B."/>
            <person name="Schmitt C."/>
            <person name="Schoppmeier M."/>
            <person name="Schroder R."/>
            <person name="Shippy T.D."/>
            <person name="Simonnet F."/>
            <person name="Marques-Souza H."/>
            <person name="Tautz D."/>
            <person name="Tomoyasu Y."/>
            <person name="Trauner J."/>
            <person name="Van der Zee M."/>
            <person name="Vervoort M."/>
            <person name="Wittkopp N."/>
            <person name="Wimmer E.A."/>
            <person name="Yang X."/>
            <person name="Jones A.K."/>
            <person name="Sattelle D.B."/>
            <person name="Ebert P.R."/>
            <person name="Nelson D."/>
            <person name="Scott J.G."/>
            <person name="Beeman R.W."/>
            <person name="Muthukrishnan S."/>
            <person name="Kramer K.J."/>
            <person name="Arakane Y."/>
            <person name="Beeman R.W."/>
            <person name="Zhu Q."/>
            <person name="Hogenkamp D."/>
            <person name="Dixit R."/>
            <person name="Oppert B."/>
            <person name="Jiang H."/>
            <person name="Zou Z."/>
            <person name="Marshall J."/>
            <person name="Elpidina E."/>
            <person name="Vinokurov K."/>
            <person name="Oppert C."/>
            <person name="Zou Z."/>
            <person name="Evans J."/>
            <person name="Lu Z."/>
            <person name="Zhao P."/>
            <person name="Sumathipala N."/>
            <person name="Altincicek B."/>
            <person name="Vilcinskas A."/>
            <person name="Williams M."/>
            <person name="Hultmark D."/>
            <person name="Hetru C."/>
            <person name="Jiang H."/>
            <person name="Grimmelikhuijzen C.J."/>
            <person name="Hauser F."/>
            <person name="Cazzamali G."/>
            <person name="Williamson M."/>
            <person name="Park Y."/>
            <person name="Li B."/>
            <person name="Tanaka Y."/>
            <person name="Predel R."/>
            <person name="Neupert S."/>
            <person name="Schachtner J."/>
            <person name="Verleyen P."/>
            <person name="Raible F."/>
            <person name="Bork P."/>
            <person name="Friedrich M."/>
            <person name="Walden K.K."/>
            <person name="Robertson H.M."/>
            <person name="Angeli S."/>
            <person name="Foret S."/>
            <person name="Bucher G."/>
            <person name="Schuetz S."/>
            <person name="Maleszka R."/>
            <person name="Wimmer E.A."/>
            <person name="Beeman R.W."/>
            <person name="Lorenzen M."/>
            <person name="Tomoyasu Y."/>
            <person name="Miller S.C."/>
            <person name="Grossmann D."/>
            <person name="Bucher G."/>
        </authorList>
    </citation>
    <scope>NUCLEOTIDE SEQUENCE [LARGE SCALE GENOMIC DNA]</scope>
    <source>
        <strain evidence="9 10">Georgia GA2</strain>
    </source>
</reference>
<dbReference type="EMBL" id="KQ971354">
    <property type="protein sequence ID" value="EFA05870.2"/>
    <property type="molecule type" value="Genomic_DNA"/>
</dbReference>
<evidence type="ECO:0000313" key="9">
    <source>
        <dbReference type="EMBL" id="EFA05870.2"/>
    </source>
</evidence>
<evidence type="ECO:0000256" key="1">
    <source>
        <dbReference type="ARBA" id="ARBA00004123"/>
    </source>
</evidence>
<dbReference type="InterPro" id="IPR040038">
    <property type="entry name" value="TIPIN/Csm3/Swi3"/>
</dbReference>
<feature type="region of interest" description="Disordered" evidence="7">
    <location>
        <begin position="203"/>
        <end position="326"/>
    </location>
</feature>
<reference evidence="9 10" key="2">
    <citation type="journal article" date="2010" name="Nucleic Acids Res.">
        <title>BeetleBase in 2010: revisions to provide comprehensive genomic information for Tribolium castaneum.</title>
        <authorList>
            <person name="Kim H.S."/>
            <person name="Murphy T."/>
            <person name="Xia J."/>
            <person name="Caragea D."/>
            <person name="Park Y."/>
            <person name="Beeman R.W."/>
            <person name="Lorenzen M.D."/>
            <person name="Butcher S."/>
            <person name="Manak J.R."/>
            <person name="Brown S.J."/>
        </authorList>
    </citation>
    <scope>GENOME REANNOTATION</scope>
    <source>
        <strain evidence="9 10">Georgia GA2</strain>
    </source>
</reference>
<feature type="compositionally biased region" description="Acidic residues" evidence="7">
    <location>
        <begin position="255"/>
        <end position="265"/>
    </location>
</feature>
<dbReference type="KEGG" id="tca:662160"/>
<dbReference type="InterPro" id="IPR012923">
    <property type="entry name" value="Csm3"/>
</dbReference>
<evidence type="ECO:0000256" key="5">
    <source>
        <dbReference type="ARBA" id="ARBA00023306"/>
    </source>
</evidence>
<feature type="domain" description="Chromosome segregation in meiosis protein 3" evidence="8">
    <location>
        <begin position="57"/>
        <end position="136"/>
    </location>
</feature>
<comment type="function">
    <text evidence="6">Plays an important role in the control of DNA replication and the maintenance of replication fork stability.</text>
</comment>
<evidence type="ECO:0000259" key="8">
    <source>
        <dbReference type="Pfam" id="PF07962"/>
    </source>
</evidence>
<keyword evidence="4 6" id="KW-0539">Nucleus</keyword>
<feature type="compositionally biased region" description="Acidic residues" evidence="7">
    <location>
        <begin position="1"/>
        <end position="31"/>
    </location>
</feature>
<dbReference type="OMA" id="WRDEVMG"/>
<feature type="compositionally biased region" description="Polar residues" evidence="7">
    <location>
        <begin position="208"/>
        <end position="223"/>
    </location>
</feature>
<dbReference type="GO" id="GO:0000076">
    <property type="term" value="P:DNA replication checkpoint signaling"/>
    <property type="evidence" value="ECO:0000318"/>
    <property type="project" value="GO_Central"/>
</dbReference>
<keyword evidence="3 6" id="KW-0227">DNA damage</keyword>
<dbReference type="InParanoid" id="D6WT39"/>
<dbReference type="Pfam" id="PF07962">
    <property type="entry name" value="Swi3"/>
    <property type="match status" value="1"/>
</dbReference>
<comment type="similarity">
    <text evidence="2 6">Belongs to the CSM3 family.</text>
</comment>
<dbReference type="OrthoDB" id="437078at2759"/>
<dbReference type="STRING" id="7070.D6WT39"/>